<dbReference type="SUPFAM" id="SSF50978">
    <property type="entry name" value="WD40 repeat-like"/>
    <property type="match status" value="1"/>
</dbReference>
<comment type="similarity">
    <text evidence="5">Belongs to the DPH7 family.</text>
</comment>
<dbReference type="EMBL" id="LFMY01000013">
    <property type="protein sequence ID" value="OKL56853.1"/>
    <property type="molecule type" value="Genomic_DNA"/>
</dbReference>
<dbReference type="InterPro" id="IPR015943">
    <property type="entry name" value="WD40/YVTN_repeat-like_dom_sf"/>
</dbReference>
<evidence type="ECO:0000256" key="4">
    <source>
        <dbReference type="ARBA" id="ARBA00022801"/>
    </source>
</evidence>
<keyword evidence="9" id="KW-1185">Reference proteome</keyword>
<dbReference type="EC" id="3.1.1.97" evidence="6"/>
<reference evidence="8 9" key="1">
    <citation type="submission" date="2015-06" db="EMBL/GenBank/DDBJ databases">
        <title>Talaromyces atroroseus IBT 11181 draft genome.</title>
        <authorList>
            <person name="Rasmussen K.B."/>
            <person name="Rasmussen S."/>
            <person name="Petersen B."/>
            <person name="Sicheritz-Ponten T."/>
            <person name="Mortensen U.H."/>
            <person name="Thrane U."/>
        </authorList>
    </citation>
    <scope>NUCLEOTIDE SEQUENCE [LARGE SCALE GENOMIC DNA]</scope>
    <source>
        <strain evidence="8 9">IBT 11181</strain>
    </source>
</reference>
<sequence length="453" mass="50053">MSSEKPQSISSLITEFLDQPPSCLEFCPQDPDYFVIGTYLLHEEKPEQQQSGRENASSTSTVKQTKTGTLQLWHLNATTPQLQEKQVVTLSHAVFDLHFHPRQSTLLGIAGSDGTVSLYSISCSHHDSSNYPHIQHIWTRSVHDEDPGSIPSLYLTWFPKSWFPTTSSYPDGFAVTFADGRTSVFSTPLPAAAAQQGKERNGEGGQHDIAKGNGLDLIETQFEAPNGVAIEAWFVALASYTEEEAATDDSSIKSSSFIFTGDDFGSLNIRKFCAPDEEGDDGTSSDLSLEDCMISDTSDRARHHTAGVTAILPLPIMNMVANAPILLTGSYDEYIRVYHANSRRGTVLAESRLGGGVWRLQVIDTEEADAGEINFLVLASCMHAGTRVVKVTWKRRQATEIGDWDIQVLAQFTEHESMNYASGFWKGNRSTSDMVCVSTSFYDKRLCLWKLQL</sequence>
<dbReference type="GO" id="GO:0017183">
    <property type="term" value="P:protein histidyl modification to diphthamide"/>
    <property type="evidence" value="ECO:0007669"/>
    <property type="project" value="TreeGrafter"/>
</dbReference>
<evidence type="ECO:0000313" key="9">
    <source>
        <dbReference type="Proteomes" id="UP000214365"/>
    </source>
</evidence>
<accession>A0A225AD41</accession>
<dbReference type="PANTHER" id="PTHR46042">
    <property type="entry name" value="DIPHTHINE METHYLTRANSFERASE"/>
    <property type="match status" value="1"/>
</dbReference>
<organism evidence="8 9">
    <name type="scientific">Talaromyces atroroseus</name>
    <dbReference type="NCBI Taxonomy" id="1441469"/>
    <lineage>
        <taxon>Eukaryota</taxon>
        <taxon>Fungi</taxon>
        <taxon>Dikarya</taxon>
        <taxon>Ascomycota</taxon>
        <taxon>Pezizomycotina</taxon>
        <taxon>Eurotiomycetes</taxon>
        <taxon>Eurotiomycetidae</taxon>
        <taxon>Eurotiales</taxon>
        <taxon>Trichocomaceae</taxon>
        <taxon>Talaromyces</taxon>
        <taxon>Talaromyces sect. Trachyspermi</taxon>
    </lineage>
</organism>
<keyword evidence="3" id="KW-0677">Repeat</keyword>
<dbReference type="InterPro" id="IPR036322">
    <property type="entry name" value="WD40_repeat_dom_sf"/>
</dbReference>
<evidence type="ECO:0000256" key="6">
    <source>
        <dbReference type="ARBA" id="ARBA00039131"/>
    </source>
</evidence>
<dbReference type="InterPro" id="IPR001680">
    <property type="entry name" value="WD40_rpt"/>
</dbReference>
<dbReference type="AlphaFoldDB" id="A0A225AD41"/>
<proteinExistence type="inferred from homology"/>
<dbReference type="Proteomes" id="UP000214365">
    <property type="component" value="Unassembled WGS sequence"/>
</dbReference>
<keyword evidence="4" id="KW-0378">Hydrolase</keyword>
<comment type="catalytic activity">
    <reaction evidence="7">
        <text>diphthine methyl ester-[translation elongation factor 2] + H2O = diphthine-[translation elongation factor 2] + methanol + H(+)</text>
        <dbReference type="Rhea" id="RHEA:42656"/>
        <dbReference type="Rhea" id="RHEA-COMP:10172"/>
        <dbReference type="Rhea" id="RHEA-COMP:10173"/>
        <dbReference type="ChEBI" id="CHEBI:15377"/>
        <dbReference type="ChEBI" id="CHEBI:15378"/>
        <dbReference type="ChEBI" id="CHEBI:17790"/>
        <dbReference type="ChEBI" id="CHEBI:79005"/>
        <dbReference type="ChEBI" id="CHEBI:82696"/>
        <dbReference type="EC" id="3.1.1.97"/>
    </reaction>
</comment>
<dbReference type="GO" id="GO:0061685">
    <property type="term" value="F:diphthine methylesterase activity"/>
    <property type="evidence" value="ECO:0007669"/>
    <property type="project" value="UniProtKB-EC"/>
</dbReference>
<gene>
    <name evidence="8" type="ORF">UA08_08003</name>
</gene>
<evidence type="ECO:0000313" key="8">
    <source>
        <dbReference type="EMBL" id="OKL56853.1"/>
    </source>
</evidence>
<dbReference type="STRING" id="1441469.A0A225AD41"/>
<protein>
    <recommendedName>
        <fullName evidence="6">methylated diphthine methylhydrolase</fullName>
        <ecNumber evidence="6">3.1.1.97</ecNumber>
    </recommendedName>
</protein>
<dbReference type="PANTHER" id="PTHR46042:SF1">
    <property type="entry name" value="DIPHTHINE METHYLTRANSFERASE"/>
    <property type="match status" value="1"/>
</dbReference>
<dbReference type="Pfam" id="PF00400">
    <property type="entry name" value="WD40"/>
    <property type="match status" value="1"/>
</dbReference>
<name>A0A225AD41_TALAT</name>
<dbReference type="GO" id="GO:0005737">
    <property type="term" value="C:cytoplasm"/>
    <property type="evidence" value="ECO:0007669"/>
    <property type="project" value="TreeGrafter"/>
</dbReference>
<dbReference type="InterPro" id="IPR052415">
    <property type="entry name" value="Diphthine_MTase"/>
</dbReference>
<evidence type="ECO:0000256" key="1">
    <source>
        <dbReference type="ARBA" id="ARBA00005156"/>
    </source>
</evidence>
<dbReference type="RefSeq" id="XP_020116974.1">
    <property type="nucleotide sequence ID" value="XM_020262915.1"/>
</dbReference>
<dbReference type="Gene3D" id="2.130.10.10">
    <property type="entry name" value="YVTN repeat-like/Quinoprotein amine dehydrogenase"/>
    <property type="match status" value="1"/>
</dbReference>
<keyword evidence="2" id="KW-0853">WD repeat</keyword>
<dbReference type="GeneID" id="31007759"/>
<evidence type="ECO:0000256" key="5">
    <source>
        <dbReference type="ARBA" id="ARBA00038092"/>
    </source>
</evidence>
<comment type="pathway">
    <text evidence="1">Protein modification; peptidyl-diphthamide biosynthesis.</text>
</comment>
<evidence type="ECO:0000256" key="3">
    <source>
        <dbReference type="ARBA" id="ARBA00022737"/>
    </source>
</evidence>
<comment type="caution">
    <text evidence="8">The sequence shown here is derived from an EMBL/GenBank/DDBJ whole genome shotgun (WGS) entry which is preliminary data.</text>
</comment>
<evidence type="ECO:0000256" key="7">
    <source>
        <dbReference type="ARBA" id="ARBA00047551"/>
    </source>
</evidence>
<dbReference type="OrthoDB" id="1930760at2759"/>
<evidence type="ECO:0000256" key="2">
    <source>
        <dbReference type="ARBA" id="ARBA00022574"/>
    </source>
</evidence>